<feature type="transmembrane region" description="Helical" evidence="1">
    <location>
        <begin position="7"/>
        <end position="31"/>
    </location>
</feature>
<dbReference type="GO" id="GO:0005506">
    <property type="term" value="F:iron ion binding"/>
    <property type="evidence" value="ECO:0007669"/>
    <property type="project" value="InterPro"/>
</dbReference>
<dbReference type="Proteomes" id="UP000315017">
    <property type="component" value="Chromosome"/>
</dbReference>
<keyword evidence="1" id="KW-0812">Transmembrane</keyword>
<dbReference type="GO" id="GO:0022900">
    <property type="term" value="P:electron transport chain"/>
    <property type="evidence" value="ECO:0007669"/>
    <property type="project" value="InterPro"/>
</dbReference>
<proteinExistence type="predicted"/>
<evidence type="ECO:0000256" key="1">
    <source>
        <dbReference type="SAM" id="Phobius"/>
    </source>
</evidence>
<dbReference type="InterPro" id="IPR010980">
    <property type="entry name" value="Cyt_c/b562"/>
</dbReference>
<keyword evidence="1" id="KW-1133">Transmembrane helix</keyword>
<organism evidence="2 3">
    <name type="scientific">Anatilimnocola aggregata</name>
    <dbReference type="NCBI Taxonomy" id="2528021"/>
    <lineage>
        <taxon>Bacteria</taxon>
        <taxon>Pseudomonadati</taxon>
        <taxon>Planctomycetota</taxon>
        <taxon>Planctomycetia</taxon>
        <taxon>Pirellulales</taxon>
        <taxon>Pirellulaceae</taxon>
        <taxon>Anatilimnocola</taxon>
    </lineage>
</organism>
<dbReference type="GO" id="GO:0009055">
    <property type="term" value="F:electron transfer activity"/>
    <property type="evidence" value="ECO:0007669"/>
    <property type="project" value="InterPro"/>
</dbReference>
<accession>A0A517YGE4</accession>
<dbReference type="RefSeq" id="WP_145092833.1">
    <property type="nucleotide sequence ID" value="NZ_CP036274.1"/>
</dbReference>
<keyword evidence="1" id="KW-0472">Membrane</keyword>
<dbReference type="OrthoDB" id="9553971at2"/>
<dbReference type="SUPFAM" id="SSF47175">
    <property type="entry name" value="Cytochromes"/>
    <property type="match status" value="1"/>
</dbReference>
<reference evidence="2 3" key="1">
    <citation type="submission" date="2019-02" db="EMBL/GenBank/DDBJ databases">
        <title>Deep-cultivation of Planctomycetes and their phenomic and genomic characterization uncovers novel biology.</title>
        <authorList>
            <person name="Wiegand S."/>
            <person name="Jogler M."/>
            <person name="Boedeker C."/>
            <person name="Pinto D."/>
            <person name="Vollmers J."/>
            <person name="Rivas-Marin E."/>
            <person name="Kohn T."/>
            <person name="Peeters S.H."/>
            <person name="Heuer A."/>
            <person name="Rast P."/>
            <person name="Oberbeckmann S."/>
            <person name="Bunk B."/>
            <person name="Jeske O."/>
            <person name="Meyerdierks A."/>
            <person name="Storesund J.E."/>
            <person name="Kallscheuer N."/>
            <person name="Luecker S."/>
            <person name="Lage O.M."/>
            <person name="Pohl T."/>
            <person name="Merkel B.J."/>
            <person name="Hornburger P."/>
            <person name="Mueller R.-W."/>
            <person name="Bruemmer F."/>
            <person name="Labrenz M."/>
            <person name="Spormann A.M."/>
            <person name="Op den Camp H."/>
            <person name="Overmann J."/>
            <person name="Amann R."/>
            <person name="Jetten M.S.M."/>
            <person name="Mascher T."/>
            <person name="Medema M.H."/>
            <person name="Devos D.P."/>
            <person name="Kaster A.-K."/>
            <person name="Ovreas L."/>
            <person name="Rohde M."/>
            <person name="Galperin M.Y."/>
            <person name="Jogler C."/>
        </authorList>
    </citation>
    <scope>NUCLEOTIDE SEQUENCE [LARGE SCALE GENOMIC DNA]</scope>
    <source>
        <strain evidence="2 3">ETA_A8</strain>
    </source>
</reference>
<dbReference type="EMBL" id="CP036274">
    <property type="protein sequence ID" value="QDU29262.1"/>
    <property type="molecule type" value="Genomic_DNA"/>
</dbReference>
<keyword evidence="3" id="KW-1185">Reference proteome</keyword>
<dbReference type="GO" id="GO:0020037">
    <property type="term" value="F:heme binding"/>
    <property type="evidence" value="ECO:0007669"/>
    <property type="project" value="InterPro"/>
</dbReference>
<sequence length="145" mass="16177">MISQGNVRLLAAVSGALLAIVAILSSVFWLWRTVAEIDRKPPQGGLKEQLMHRKTSAMQDILDGMIRGDLRRVETAADQMTAYGNTIKGYLSTAEYQKHGESFRGAVDDLRTAAREKDMDTAKEAALRLERSCLECHVLMNQRVQ</sequence>
<name>A0A517YGE4_9BACT</name>
<evidence type="ECO:0000313" key="3">
    <source>
        <dbReference type="Proteomes" id="UP000315017"/>
    </source>
</evidence>
<gene>
    <name evidence="2" type="ORF">ETAA8_43690</name>
</gene>
<evidence type="ECO:0000313" key="2">
    <source>
        <dbReference type="EMBL" id="QDU29262.1"/>
    </source>
</evidence>
<dbReference type="KEGG" id="aagg:ETAA8_43690"/>
<protein>
    <submittedName>
        <fullName evidence="2">Cytochrome C</fullName>
    </submittedName>
</protein>
<dbReference type="Gene3D" id="1.20.120.10">
    <property type="entry name" value="Cytochrome c/b562"/>
    <property type="match status" value="1"/>
</dbReference>
<dbReference type="AlphaFoldDB" id="A0A517YGE4"/>